<gene>
    <name evidence="2" type="ORF">IQ249_11585</name>
</gene>
<sequence>MATQKQRTTVSFDPSDYEEIKQWADEEFRSVPQLIQVIVQKALIERRKKVK</sequence>
<dbReference type="RefSeq" id="WP_194029631.1">
    <property type="nucleotide sequence ID" value="NZ_JADEWZ010000015.1"/>
</dbReference>
<dbReference type="EMBL" id="JADEWZ010000015">
    <property type="protein sequence ID" value="MBE9116541.1"/>
    <property type="molecule type" value="Genomic_DNA"/>
</dbReference>
<keyword evidence="3" id="KW-1185">Reference proteome</keyword>
<evidence type="ECO:0000313" key="2">
    <source>
        <dbReference type="EMBL" id="MBE9116541.1"/>
    </source>
</evidence>
<accession>A0A8J7DWL0</accession>
<organism evidence="2 3">
    <name type="scientific">Lusitaniella coriacea LEGE 07157</name>
    <dbReference type="NCBI Taxonomy" id="945747"/>
    <lineage>
        <taxon>Bacteria</taxon>
        <taxon>Bacillati</taxon>
        <taxon>Cyanobacteriota</taxon>
        <taxon>Cyanophyceae</taxon>
        <taxon>Spirulinales</taxon>
        <taxon>Lusitaniellaceae</taxon>
        <taxon>Lusitaniella</taxon>
    </lineage>
</organism>
<evidence type="ECO:0000259" key="1">
    <source>
        <dbReference type="Pfam" id="PF07878"/>
    </source>
</evidence>
<dbReference type="InterPro" id="IPR012869">
    <property type="entry name" value="RHH_5"/>
</dbReference>
<dbReference type="SUPFAM" id="SSF47598">
    <property type="entry name" value="Ribbon-helix-helix"/>
    <property type="match status" value="1"/>
</dbReference>
<dbReference type="Pfam" id="PF07878">
    <property type="entry name" value="RHH_5"/>
    <property type="match status" value="1"/>
</dbReference>
<dbReference type="AlphaFoldDB" id="A0A8J7DWL0"/>
<reference evidence="2" key="1">
    <citation type="submission" date="2020-10" db="EMBL/GenBank/DDBJ databases">
        <authorList>
            <person name="Castelo-Branco R."/>
            <person name="Eusebio N."/>
            <person name="Adriana R."/>
            <person name="Vieira A."/>
            <person name="Brugerolle De Fraissinette N."/>
            <person name="Rezende De Castro R."/>
            <person name="Schneider M.P."/>
            <person name="Vasconcelos V."/>
            <person name="Leao P.N."/>
        </authorList>
    </citation>
    <scope>NUCLEOTIDE SEQUENCE</scope>
    <source>
        <strain evidence="2">LEGE 07157</strain>
    </source>
</reference>
<comment type="caution">
    <text evidence="2">The sequence shown here is derived from an EMBL/GenBank/DDBJ whole genome shotgun (WGS) entry which is preliminary data.</text>
</comment>
<dbReference type="GO" id="GO:0006355">
    <property type="term" value="P:regulation of DNA-templated transcription"/>
    <property type="evidence" value="ECO:0007669"/>
    <property type="project" value="InterPro"/>
</dbReference>
<feature type="domain" description="CopG-like ribbon-helix-helix" evidence="1">
    <location>
        <begin position="17"/>
        <end position="46"/>
    </location>
</feature>
<evidence type="ECO:0000313" key="3">
    <source>
        <dbReference type="Proteomes" id="UP000654482"/>
    </source>
</evidence>
<dbReference type="InterPro" id="IPR010985">
    <property type="entry name" value="Ribbon_hlx_hlx"/>
</dbReference>
<dbReference type="Proteomes" id="UP000654482">
    <property type="component" value="Unassembled WGS sequence"/>
</dbReference>
<protein>
    <recommendedName>
        <fullName evidence="1">CopG-like ribbon-helix-helix domain-containing protein</fullName>
    </recommendedName>
</protein>
<proteinExistence type="predicted"/>
<name>A0A8J7DWL0_9CYAN</name>